<dbReference type="Proteomes" id="UP000095286">
    <property type="component" value="Unplaced"/>
</dbReference>
<protein>
    <submittedName>
        <fullName evidence="2">Palmitoyltransferase</fullName>
    </submittedName>
</protein>
<proteinExistence type="predicted"/>
<evidence type="ECO:0000313" key="2">
    <source>
        <dbReference type="WBParaSite" id="RSKR_0000773600.1"/>
    </source>
</evidence>
<reference evidence="2" key="1">
    <citation type="submission" date="2016-11" db="UniProtKB">
        <authorList>
            <consortium name="WormBaseParasite"/>
        </authorList>
    </citation>
    <scope>IDENTIFICATION</scope>
    <source>
        <strain evidence="2">KR3021</strain>
    </source>
</reference>
<sequence>MAVFTKPGNPPKCNLSPRCRKCNSYKPVGTHHCSMCNNCILNMDHHCVWINQCVGDRNHRFFLLFLVFLWTGCFTIVCFGTNTFWNHIWPSNRSYSFCQRTSELNYLPWYQYMCADNGTFTSSCAIFGYLLAVNILILVGFLGGWNILLVSADITQLDFLQQDGLSCMTMRSKITTAIRNNPNVKETWKKFLGLNIRSRSIVTHILFPSRHISSRFDPGEIEHLLSNEQIV</sequence>
<organism evidence="1 2">
    <name type="scientific">Rhabditophanes sp. KR3021</name>
    <dbReference type="NCBI Taxonomy" id="114890"/>
    <lineage>
        <taxon>Eukaryota</taxon>
        <taxon>Metazoa</taxon>
        <taxon>Ecdysozoa</taxon>
        <taxon>Nematoda</taxon>
        <taxon>Chromadorea</taxon>
        <taxon>Rhabditida</taxon>
        <taxon>Tylenchina</taxon>
        <taxon>Panagrolaimomorpha</taxon>
        <taxon>Strongyloidoidea</taxon>
        <taxon>Alloionematidae</taxon>
        <taxon>Rhabditophanes</taxon>
    </lineage>
</organism>
<dbReference type="WBParaSite" id="RSKR_0000773600.1">
    <property type="protein sequence ID" value="RSKR_0000773600.1"/>
    <property type="gene ID" value="RSKR_0000773600"/>
</dbReference>
<name>A0AC35U562_9BILA</name>
<evidence type="ECO:0000313" key="1">
    <source>
        <dbReference type="Proteomes" id="UP000095286"/>
    </source>
</evidence>
<accession>A0AC35U562</accession>